<gene>
    <name evidence="2" type="ORF">Cadr_000012325</name>
</gene>
<dbReference type="AlphaFoldDB" id="A0A5N4DQ96"/>
<organism evidence="2 3">
    <name type="scientific">Camelus dromedarius</name>
    <name type="common">Dromedary</name>
    <name type="synonym">Arabian camel</name>
    <dbReference type="NCBI Taxonomy" id="9838"/>
    <lineage>
        <taxon>Eukaryota</taxon>
        <taxon>Metazoa</taxon>
        <taxon>Chordata</taxon>
        <taxon>Craniata</taxon>
        <taxon>Vertebrata</taxon>
        <taxon>Euteleostomi</taxon>
        <taxon>Mammalia</taxon>
        <taxon>Eutheria</taxon>
        <taxon>Laurasiatheria</taxon>
        <taxon>Artiodactyla</taxon>
        <taxon>Tylopoda</taxon>
        <taxon>Camelidae</taxon>
        <taxon>Camelus</taxon>
    </lineage>
</organism>
<evidence type="ECO:0000313" key="3">
    <source>
        <dbReference type="Proteomes" id="UP000299084"/>
    </source>
</evidence>
<proteinExistence type="predicted"/>
<feature type="compositionally biased region" description="Basic and acidic residues" evidence="1">
    <location>
        <begin position="22"/>
        <end position="37"/>
    </location>
</feature>
<keyword evidence="3" id="KW-1185">Reference proteome</keyword>
<comment type="caution">
    <text evidence="2">The sequence shown here is derived from an EMBL/GenBank/DDBJ whole genome shotgun (WGS) entry which is preliminary data.</text>
</comment>
<sequence length="208" mass="22432">MEDVTTPSERGVSGQASQMRRPRADSRQGWPSRERHVCPCLSPREPHLGSARDPTCGACPRDLCGSTPPDTEAHGLLHLSCPWRREPRPPAGAKLGTARTIRNTGRVRGPGTASRPERLLRKVSSEHTCPLEVSSKSPGDAFHERDSRGPDPASPMWEKRGKGFNKRGRVVGHQIMLKGLPASAVGRPLAVGQASCGSSRLTLWGEGS</sequence>
<name>A0A5N4DQ96_CAMDR</name>
<protein>
    <submittedName>
        <fullName evidence="2">Uncharacterized protein</fullName>
    </submittedName>
</protein>
<accession>A0A5N4DQ96</accession>
<evidence type="ECO:0000313" key="2">
    <source>
        <dbReference type="EMBL" id="KAB1273237.1"/>
    </source>
</evidence>
<dbReference type="Proteomes" id="UP000299084">
    <property type="component" value="Unassembled WGS sequence"/>
</dbReference>
<dbReference type="EMBL" id="JWIN03000009">
    <property type="protein sequence ID" value="KAB1273237.1"/>
    <property type="molecule type" value="Genomic_DNA"/>
</dbReference>
<feature type="compositionally biased region" description="Polar residues" evidence="1">
    <location>
        <begin position="1"/>
        <end position="18"/>
    </location>
</feature>
<feature type="region of interest" description="Disordered" evidence="1">
    <location>
        <begin position="124"/>
        <end position="165"/>
    </location>
</feature>
<feature type="region of interest" description="Disordered" evidence="1">
    <location>
        <begin position="1"/>
        <end position="57"/>
    </location>
</feature>
<evidence type="ECO:0000256" key="1">
    <source>
        <dbReference type="SAM" id="MobiDB-lite"/>
    </source>
</evidence>
<reference evidence="2 3" key="1">
    <citation type="journal article" date="2019" name="Mol. Ecol. Resour.">
        <title>Improving Illumina assemblies with Hi-C and long reads: an example with the North African dromedary.</title>
        <authorList>
            <person name="Elbers J.P."/>
            <person name="Rogers M.F."/>
            <person name="Perelman P.L."/>
            <person name="Proskuryakova A.A."/>
            <person name="Serdyukova N.A."/>
            <person name="Johnson W.E."/>
            <person name="Horin P."/>
            <person name="Corander J."/>
            <person name="Murphy D."/>
            <person name="Burger P.A."/>
        </authorList>
    </citation>
    <scope>NUCLEOTIDE SEQUENCE [LARGE SCALE GENOMIC DNA]</scope>
    <source>
        <strain evidence="2">Drom800</strain>
        <tissue evidence="2">Blood</tissue>
    </source>
</reference>